<proteinExistence type="predicted"/>
<evidence type="ECO:0000313" key="2">
    <source>
        <dbReference type="Proteomes" id="UP000314986"/>
    </source>
</evidence>
<reference evidence="1" key="5">
    <citation type="submission" date="2025-09" db="UniProtKB">
        <authorList>
            <consortium name="Ensembl"/>
        </authorList>
    </citation>
    <scope>IDENTIFICATION</scope>
</reference>
<reference evidence="1" key="4">
    <citation type="submission" date="2025-08" db="UniProtKB">
        <authorList>
            <consortium name="Ensembl"/>
        </authorList>
    </citation>
    <scope>IDENTIFICATION</scope>
</reference>
<protein>
    <submittedName>
        <fullName evidence="1">Uncharacterized protein</fullName>
    </submittedName>
</protein>
<evidence type="ECO:0000313" key="1">
    <source>
        <dbReference type="Ensembl" id="ENSCMIP00000040876.1"/>
    </source>
</evidence>
<organism evidence="1 2">
    <name type="scientific">Callorhinchus milii</name>
    <name type="common">Ghost shark</name>
    <dbReference type="NCBI Taxonomy" id="7868"/>
    <lineage>
        <taxon>Eukaryota</taxon>
        <taxon>Metazoa</taxon>
        <taxon>Chordata</taxon>
        <taxon>Craniata</taxon>
        <taxon>Vertebrata</taxon>
        <taxon>Chondrichthyes</taxon>
        <taxon>Holocephali</taxon>
        <taxon>Chimaeriformes</taxon>
        <taxon>Callorhinchidae</taxon>
        <taxon>Callorhinchus</taxon>
    </lineage>
</organism>
<dbReference type="InParanoid" id="A0A4W3JNR2"/>
<accession>A0A4W3JNR2</accession>
<dbReference type="Ensembl" id="ENSCMIT00000041452.1">
    <property type="protein sequence ID" value="ENSCMIP00000040876.1"/>
    <property type="gene ID" value="ENSCMIG00000017030.1"/>
</dbReference>
<reference evidence="2" key="1">
    <citation type="journal article" date="2006" name="Science">
        <title>Ancient noncoding elements conserved in the human genome.</title>
        <authorList>
            <person name="Venkatesh B."/>
            <person name="Kirkness E.F."/>
            <person name="Loh Y.H."/>
            <person name="Halpern A.L."/>
            <person name="Lee A.P."/>
            <person name="Johnson J."/>
            <person name="Dandona N."/>
            <person name="Viswanathan L.D."/>
            <person name="Tay A."/>
            <person name="Venter J.C."/>
            <person name="Strausberg R.L."/>
            <person name="Brenner S."/>
        </authorList>
    </citation>
    <scope>NUCLEOTIDE SEQUENCE [LARGE SCALE GENOMIC DNA]</scope>
</reference>
<dbReference type="AlphaFoldDB" id="A0A4W3JNR2"/>
<keyword evidence="2" id="KW-1185">Reference proteome</keyword>
<dbReference type="Proteomes" id="UP000314986">
    <property type="component" value="Unassembled WGS sequence"/>
</dbReference>
<reference evidence="2" key="3">
    <citation type="journal article" date="2014" name="Nature">
        <title>Elephant shark genome provides unique insights into gnathostome evolution.</title>
        <authorList>
            <consortium name="International Elephant Shark Genome Sequencing Consortium"/>
            <person name="Venkatesh B."/>
            <person name="Lee A.P."/>
            <person name="Ravi V."/>
            <person name="Maurya A.K."/>
            <person name="Lian M.M."/>
            <person name="Swann J.B."/>
            <person name="Ohta Y."/>
            <person name="Flajnik M.F."/>
            <person name="Sutoh Y."/>
            <person name="Kasahara M."/>
            <person name="Hoon S."/>
            <person name="Gangu V."/>
            <person name="Roy S.W."/>
            <person name="Irimia M."/>
            <person name="Korzh V."/>
            <person name="Kondrychyn I."/>
            <person name="Lim Z.W."/>
            <person name="Tay B.H."/>
            <person name="Tohari S."/>
            <person name="Kong K.W."/>
            <person name="Ho S."/>
            <person name="Lorente-Galdos B."/>
            <person name="Quilez J."/>
            <person name="Marques-Bonet T."/>
            <person name="Raney B.J."/>
            <person name="Ingham P.W."/>
            <person name="Tay A."/>
            <person name="Hillier L.W."/>
            <person name="Minx P."/>
            <person name="Boehm T."/>
            <person name="Wilson R.K."/>
            <person name="Brenner S."/>
            <person name="Warren W.C."/>
        </authorList>
    </citation>
    <scope>NUCLEOTIDE SEQUENCE [LARGE SCALE GENOMIC DNA]</scope>
</reference>
<name>A0A4W3JNR2_CALMI</name>
<sequence>RSSESSQSASRDIYCKVTARGGWKSFTTITGALCATTTGTSGMPRWFAGRWAVAGQCPPLSWAPLVTATTPSCWTTSTAKAPRLPSSTASTWAGGSTTAGTMRTPGCGIFSPNVRPGWQPPHPLPLPTSPLRTSLCANCCYDRLQIAQSLHFTVNPAKCFETPPPTK</sequence>
<reference evidence="2" key="2">
    <citation type="journal article" date="2007" name="PLoS Biol.">
        <title>Survey sequencing and comparative analysis of the elephant shark (Callorhinchus milii) genome.</title>
        <authorList>
            <person name="Venkatesh B."/>
            <person name="Kirkness E.F."/>
            <person name="Loh Y.H."/>
            <person name="Halpern A.L."/>
            <person name="Lee A.P."/>
            <person name="Johnson J."/>
            <person name="Dandona N."/>
            <person name="Viswanathan L.D."/>
            <person name="Tay A."/>
            <person name="Venter J.C."/>
            <person name="Strausberg R.L."/>
            <person name="Brenner S."/>
        </authorList>
    </citation>
    <scope>NUCLEOTIDE SEQUENCE [LARGE SCALE GENOMIC DNA]</scope>
</reference>